<evidence type="ECO:0000313" key="2">
    <source>
        <dbReference type="Proteomes" id="UP001164390"/>
    </source>
</evidence>
<name>A0AA46YIY5_9ACTN</name>
<dbReference type="InterPro" id="IPR036388">
    <property type="entry name" value="WH-like_DNA-bd_sf"/>
</dbReference>
<reference evidence="1" key="1">
    <citation type="submission" date="2022-01" db="EMBL/GenBank/DDBJ databases">
        <title>Nocardioidaceae gen. sp. A5X3R13.</title>
        <authorList>
            <person name="Lopez Marin M.A."/>
            <person name="Uhlik O."/>
        </authorList>
    </citation>
    <scope>NUCLEOTIDE SEQUENCE</scope>
    <source>
        <strain evidence="1">A5X3R13</strain>
    </source>
</reference>
<organism evidence="1 2">
    <name type="scientific">Solicola gregarius</name>
    <dbReference type="NCBI Taxonomy" id="2908642"/>
    <lineage>
        <taxon>Bacteria</taxon>
        <taxon>Bacillati</taxon>
        <taxon>Actinomycetota</taxon>
        <taxon>Actinomycetes</taxon>
        <taxon>Propionibacteriales</taxon>
        <taxon>Nocardioidaceae</taxon>
        <taxon>Solicola</taxon>
    </lineage>
</organism>
<sequence length="109" mass="12212">MSHWSFITNHARVLLFIANRPDARLRDLALALDITERTAYGIVADLAEGGYIIKRRGGRRNTYQIQEDLPMPEAMGQKRTIGEVLELLAVRQESSDESDEPGSSKSARV</sequence>
<dbReference type="InterPro" id="IPR036390">
    <property type="entry name" value="WH_DNA-bd_sf"/>
</dbReference>
<gene>
    <name evidence="1" type="ORF">L0C25_13395</name>
</gene>
<dbReference type="EMBL" id="CP094970">
    <property type="protein sequence ID" value="UYM03552.1"/>
    <property type="molecule type" value="Genomic_DNA"/>
</dbReference>
<keyword evidence="2" id="KW-1185">Reference proteome</keyword>
<dbReference type="AlphaFoldDB" id="A0AA46YIY5"/>
<dbReference type="RefSeq" id="WP_271632161.1">
    <property type="nucleotide sequence ID" value="NZ_CP094970.1"/>
</dbReference>
<protein>
    <submittedName>
        <fullName evidence="1">Uncharacterized protein</fullName>
    </submittedName>
</protein>
<accession>A0AA46YIY5</accession>
<dbReference type="KEGG" id="sgrg:L0C25_13395"/>
<dbReference type="SUPFAM" id="SSF46785">
    <property type="entry name" value="Winged helix' DNA-binding domain"/>
    <property type="match status" value="1"/>
</dbReference>
<dbReference type="Gene3D" id="1.10.10.10">
    <property type="entry name" value="Winged helix-like DNA-binding domain superfamily/Winged helix DNA-binding domain"/>
    <property type="match status" value="1"/>
</dbReference>
<evidence type="ECO:0000313" key="1">
    <source>
        <dbReference type="EMBL" id="UYM03552.1"/>
    </source>
</evidence>
<proteinExistence type="predicted"/>
<dbReference type="Proteomes" id="UP001164390">
    <property type="component" value="Chromosome"/>
</dbReference>